<dbReference type="InterPro" id="IPR050713">
    <property type="entry name" value="RTP_Phos/Ushers"/>
</dbReference>
<name>A0AAU9Y3H2_9CNID</name>
<dbReference type="AlphaFoldDB" id="A0AAU9Y3H2"/>
<gene>
    <name evidence="2" type="ORF">PMEA_00007828</name>
</gene>
<dbReference type="GO" id="GO:0016020">
    <property type="term" value="C:membrane"/>
    <property type="evidence" value="ECO:0007669"/>
    <property type="project" value="UniProtKB-SubCell"/>
</dbReference>
<feature type="non-terminal residue" evidence="2">
    <location>
        <position position="195"/>
    </location>
</feature>
<proteinExistence type="predicted"/>
<feature type="non-terminal residue" evidence="2">
    <location>
        <position position="1"/>
    </location>
</feature>
<keyword evidence="3" id="KW-1185">Reference proteome</keyword>
<protein>
    <submittedName>
        <fullName evidence="2">Uncharacterized protein</fullName>
    </submittedName>
</protein>
<dbReference type="EMBL" id="CALNXJ010000161">
    <property type="protein sequence ID" value="CAH3167669.1"/>
    <property type="molecule type" value="Genomic_DNA"/>
</dbReference>
<comment type="caution">
    <text evidence="2">The sequence shown here is derived from an EMBL/GenBank/DDBJ whole genome shotgun (WGS) entry which is preliminary data.</text>
</comment>
<keyword evidence="1" id="KW-0812">Transmembrane</keyword>
<accession>A0AAU9Y3H2</accession>
<dbReference type="InterPro" id="IPR029021">
    <property type="entry name" value="Prot-tyrosine_phosphatase-like"/>
</dbReference>
<dbReference type="SUPFAM" id="SSF52799">
    <property type="entry name" value="(Phosphotyrosine protein) phosphatases II"/>
    <property type="match status" value="1"/>
</dbReference>
<dbReference type="PANTHER" id="PTHR46957">
    <property type="entry name" value="CYTOKINE RECEPTOR"/>
    <property type="match status" value="1"/>
</dbReference>
<dbReference type="PANTHER" id="PTHR46957:SF3">
    <property type="entry name" value="CYTOKINE RECEPTOR"/>
    <property type="match status" value="1"/>
</dbReference>
<evidence type="ECO:0000313" key="2">
    <source>
        <dbReference type="EMBL" id="CAH3167669.1"/>
    </source>
</evidence>
<dbReference type="Proteomes" id="UP001159428">
    <property type="component" value="Unassembled WGS sequence"/>
</dbReference>
<sequence>VQAFTSYSGEVSSPVTYNKTPEPCATSCIFVIDLIIALAPGDVAEHTGVDTGSLYGGVFAGIIILAFAIIIITLIIRKHRRRRDSTELKNNRYAVANSNDSGIGDKDSLDRVPGIKYLQGRRGSEDVVGPGKFVTIKPIPIEKLREYCEINQADGNKAFREEFVSIRVPGNFTWESSQRPENKAKNRYKNIIPCK</sequence>
<reference evidence="2 3" key="1">
    <citation type="submission" date="2022-05" db="EMBL/GenBank/DDBJ databases">
        <authorList>
            <consortium name="Genoscope - CEA"/>
            <person name="William W."/>
        </authorList>
    </citation>
    <scope>NUCLEOTIDE SEQUENCE [LARGE SCALE GENOMIC DNA]</scope>
</reference>
<keyword evidence="1" id="KW-1133">Transmembrane helix</keyword>
<evidence type="ECO:0000256" key="1">
    <source>
        <dbReference type="SAM" id="Phobius"/>
    </source>
</evidence>
<keyword evidence="1" id="KW-0472">Membrane</keyword>
<evidence type="ECO:0000313" key="3">
    <source>
        <dbReference type="Proteomes" id="UP001159428"/>
    </source>
</evidence>
<organism evidence="2 3">
    <name type="scientific">Pocillopora meandrina</name>
    <dbReference type="NCBI Taxonomy" id="46732"/>
    <lineage>
        <taxon>Eukaryota</taxon>
        <taxon>Metazoa</taxon>
        <taxon>Cnidaria</taxon>
        <taxon>Anthozoa</taxon>
        <taxon>Hexacorallia</taxon>
        <taxon>Scleractinia</taxon>
        <taxon>Astrocoeniina</taxon>
        <taxon>Pocilloporidae</taxon>
        <taxon>Pocillopora</taxon>
    </lineage>
</organism>
<dbReference type="Gene3D" id="3.90.190.10">
    <property type="entry name" value="Protein tyrosine phosphatase superfamily"/>
    <property type="match status" value="1"/>
</dbReference>
<feature type="transmembrane region" description="Helical" evidence="1">
    <location>
        <begin position="54"/>
        <end position="76"/>
    </location>
</feature>